<reference evidence="6" key="1">
    <citation type="journal article" date="2013" name="Nat. Genet.">
        <title>The draft genomes of soft-shell turtle and green sea turtle yield insights into the development and evolution of the turtle-specific body plan.</title>
        <authorList>
            <person name="Wang Z."/>
            <person name="Pascual-Anaya J."/>
            <person name="Zadissa A."/>
            <person name="Li W."/>
            <person name="Niimura Y."/>
            <person name="Huang Z."/>
            <person name="Li C."/>
            <person name="White S."/>
            <person name="Xiong Z."/>
            <person name="Fang D."/>
            <person name="Wang B."/>
            <person name="Ming Y."/>
            <person name="Chen Y."/>
            <person name="Zheng Y."/>
            <person name="Kuraku S."/>
            <person name="Pignatelli M."/>
            <person name="Herrero J."/>
            <person name="Beal K."/>
            <person name="Nozawa M."/>
            <person name="Li Q."/>
            <person name="Wang J."/>
            <person name="Zhang H."/>
            <person name="Yu L."/>
            <person name="Shigenobu S."/>
            <person name="Wang J."/>
            <person name="Liu J."/>
            <person name="Flicek P."/>
            <person name="Searle S."/>
            <person name="Wang J."/>
            <person name="Kuratani S."/>
            <person name="Yin Y."/>
            <person name="Aken B."/>
            <person name="Zhang G."/>
            <person name="Irie N."/>
        </authorList>
    </citation>
    <scope>NUCLEOTIDE SEQUENCE [LARGE SCALE GENOMIC DNA]</scope>
</reference>
<dbReference type="Gene3D" id="3.40.50.720">
    <property type="entry name" value="NAD(P)-binding Rossmann-like Domain"/>
    <property type="match status" value="4"/>
</dbReference>
<evidence type="ECO:0000313" key="5">
    <source>
        <dbReference type="EMBL" id="EMP27420.1"/>
    </source>
</evidence>
<dbReference type="InterPro" id="IPR006139">
    <property type="entry name" value="D-isomer_2_OHA_DH_cat_dom"/>
</dbReference>
<evidence type="ECO:0000256" key="1">
    <source>
        <dbReference type="ARBA" id="ARBA00023002"/>
    </source>
</evidence>
<name>M7AWK0_CHEMY</name>
<dbReference type="InterPro" id="IPR050223">
    <property type="entry name" value="D-isomer_2-hydroxyacid_DH"/>
</dbReference>
<dbReference type="Pfam" id="PF00389">
    <property type="entry name" value="2-Hacid_dh"/>
    <property type="match status" value="1"/>
</dbReference>
<feature type="domain" description="D-isomer specific 2-hydroxyacid dehydrogenase NAD-binding" evidence="4">
    <location>
        <begin position="368"/>
        <end position="547"/>
    </location>
</feature>
<dbReference type="InterPro" id="IPR029753">
    <property type="entry name" value="D-isomer_DH_CS"/>
</dbReference>
<dbReference type="GO" id="GO:0030267">
    <property type="term" value="F:glyoxylate reductase (NADPH) activity"/>
    <property type="evidence" value="ECO:0007669"/>
    <property type="project" value="TreeGrafter"/>
</dbReference>
<dbReference type="PANTHER" id="PTHR10996:SF137">
    <property type="entry name" value="GLYOXYLATE REDUCTASE_HYDROXYPYRUVATE REDUCTASE"/>
    <property type="match status" value="1"/>
</dbReference>
<dbReference type="Pfam" id="PF02826">
    <property type="entry name" value="2-Hacid_dh_C"/>
    <property type="match status" value="2"/>
</dbReference>
<dbReference type="AlphaFoldDB" id="M7AWK0"/>
<dbReference type="GO" id="GO:0005829">
    <property type="term" value="C:cytosol"/>
    <property type="evidence" value="ECO:0007669"/>
    <property type="project" value="TreeGrafter"/>
</dbReference>
<dbReference type="SUPFAM" id="SSF52283">
    <property type="entry name" value="Formate/glycerate dehydrogenase catalytic domain-like"/>
    <property type="match status" value="2"/>
</dbReference>
<dbReference type="FunFam" id="3.40.50.720:FF:000026">
    <property type="entry name" value="Glyoxylate/hydroxypyruvate reductase B"/>
    <property type="match status" value="2"/>
</dbReference>
<dbReference type="InterPro" id="IPR006140">
    <property type="entry name" value="D-isomer_DH_NAD-bd"/>
</dbReference>
<dbReference type="CDD" id="cd05301">
    <property type="entry name" value="GDH"/>
    <property type="match status" value="2"/>
</dbReference>
<evidence type="ECO:0000313" key="6">
    <source>
        <dbReference type="Proteomes" id="UP000031443"/>
    </source>
</evidence>
<protein>
    <recommendedName>
        <fullName evidence="2">Glyoxylate reductase/hydroxypyruvate reductase</fullName>
    </recommendedName>
</protein>
<dbReference type="STRING" id="8469.M7AWK0"/>
<evidence type="ECO:0000259" key="3">
    <source>
        <dbReference type="Pfam" id="PF00389"/>
    </source>
</evidence>
<organism evidence="5 6">
    <name type="scientific">Chelonia mydas</name>
    <name type="common">Green sea-turtle</name>
    <name type="synonym">Chelonia agassizi</name>
    <dbReference type="NCBI Taxonomy" id="8469"/>
    <lineage>
        <taxon>Eukaryota</taxon>
        <taxon>Metazoa</taxon>
        <taxon>Chordata</taxon>
        <taxon>Craniata</taxon>
        <taxon>Vertebrata</taxon>
        <taxon>Euteleostomi</taxon>
        <taxon>Archelosauria</taxon>
        <taxon>Testudinata</taxon>
        <taxon>Testudines</taxon>
        <taxon>Cryptodira</taxon>
        <taxon>Durocryptodira</taxon>
        <taxon>Americhelydia</taxon>
        <taxon>Chelonioidea</taxon>
        <taxon>Cheloniidae</taxon>
        <taxon>Chelonia</taxon>
    </lineage>
</organism>
<sequence>MGTLCHLRRLKTTLVSDFHSWCKLQAPNAGGKLLPRIYVTRRIPPDGMKILRQSGLCNIEQWDSDEPVPRSELLEKVAGIRGLYCLLTEKIDAEVLDAAGPSLQVVSTMSVGYDHMSLEELKKSGGWGTWKPLWMCGYGLTDSTVGILGLGRIGAAVMARLKPFGVKRFLYADTGPRPDMATKIPAEFVPLDELARHLDFIVVCCALTPETKGICGNSLFSRMKDTAIFINTSRGGVVNQEDLYQALVNGQIAAAGLDVTEPEPLPTDHPLFKLKTCVILPHIASATVATRNAMAALAASNLLAGLQGKAMGKEIDKEVLDAAGSNLKTISTLSVGVDHLALEEIKKRGIRVGYTPDILTDATAELSVALLLAVCRRLPESVEEVKNGGWTTWKPLWMCGYGLSGSTVGIIGLGRIGQAVARRLKPFGVKKFLYTGSRPKPENAVEFQAEFVPLAKLAEESDFVVVTCSLTPDTKGVCNKDFFSRMKKTSVFINTSRGAVVNQEDLYQALVSGQIAAAGLDVTTPEPLPTDHPLLSLKNCVILPHIGSATYATRSAMSVLAANNLLAGLKEESMPSELQL</sequence>
<keyword evidence="6" id="KW-1185">Reference proteome</keyword>
<dbReference type="EMBL" id="KB570447">
    <property type="protein sequence ID" value="EMP27420.1"/>
    <property type="molecule type" value="Genomic_DNA"/>
</dbReference>
<feature type="domain" description="D-isomer specific 2-hydroxyacid dehydrogenase NAD-binding" evidence="4">
    <location>
        <begin position="120"/>
        <end position="284"/>
    </location>
</feature>
<evidence type="ECO:0000259" key="4">
    <source>
        <dbReference type="Pfam" id="PF02826"/>
    </source>
</evidence>
<dbReference type="InterPro" id="IPR036291">
    <property type="entry name" value="NAD(P)-bd_dom_sf"/>
</dbReference>
<dbReference type="Proteomes" id="UP000031443">
    <property type="component" value="Unassembled WGS sequence"/>
</dbReference>
<evidence type="ECO:0000256" key="2">
    <source>
        <dbReference type="ARBA" id="ARBA00073306"/>
    </source>
</evidence>
<dbReference type="PROSITE" id="PS00671">
    <property type="entry name" value="D_2_HYDROXYACID_DH_3"/>
    <property type="match status" value="2"/>
</dbReference>
<gene>
    <name evidence="5" type="ORF">UY3_15485</name>
</gene>
<dbReference type="eggNOG" id="KOG0069">
    <property type="taxonomic scope" value="Eukaryota"/>
</dbReference>
<dbReference type="GO" id="GO:0051287">
    <property type="term" value="F:NAD binding"/>
    <property type="evidence" value="ECO:0007669"/>
    <property type="project" value="InterPro"/>
</dbReference>
<keyword evidence="5" id="KW-0670">Pyruvate</keyword>
<dbReference type="GO" id="GO:0008465">
    <property type="term" value="F:hydroxypyruvate reductase (NADH) activity"/>
    <property type="evidence" value="ECO:0007669"/>
    <property type="project" value="TreeGrafter"/>
</dbReference>
<dbReference type="PANTHER" id="PTHR10996">
    <property type="entry name" value="2-HYDROXYACID DEHYDROGENASE-RELATED"/>
    <property type="match status" value="1"/>
</dbReference>
<dbReference type="SUPFAM" id="SSF51735">
    <property type="entry name" value="NAD(P)-binding Rossmann-fold domains"/>
    <property type="match status" value="2"/>
</dbReference>
<accession>M7AWK0</accession>
<feature type="domain" description="D-isomer specific 2-hydroxyacid dehydrogenase catalytic" evidence="3">
    <location>
        <begin position="314"/>
        <end position="577"/>
    </location>
</feature>
<proteinExistence type="predicted"/>
<keyword evidence="1" id="KW-0560">Oxidoreductase</keyword>